<sequence>MAPPCSVPNSSTAIIVPEITLSIHDSHFRSTYKLNPLKPSIKLCHEAQFNIDDGVPNPLSCSDHYNNSQPTLIHVGSDAEKPKPNFSAHQSSQMPPSSFRCLAAFPAASPTKPRLTFLLYRCC</sequence>
<protein>
    <submittedName>
        <fullName evidence="2">Uncharacterized protein</fullName>
    </submittedName>
</protein>
<reference evidence="2 3" key="1">
    <citation type="journal article" date="2023" name="G3 (Bethesda)">
        <title>A chromosome-length genome assembly and annotation of blackberry (Rubus argutus, cv. 'Hillquist').</title>
        <authorList>
            <person name="Bruna T."/>
            <person name="Aryal R."/>
            <person name="Dudchenko O."/>
            <person name="Sargent D.J."/>
            <person name="Mead D."/>
            <person name="Buti M."/>
            <person name="Cavallini A."/>
            <person name="Hytonen T."/>
            <person name="Andres J."/>
            <person name="Pham M."/>
            <person name="Weisz D."/>
            <person name="Mascagni F."/>
            <person name="Usai G."/>
            <person name="Natali L."/>
            <person name="Bassil N."/>
            <person name="Fernandez G.E."/>
            <person name="Lomsadze A."/>
            <person name="Armour M."/>
            <person name="Olukolu B."/>
            <person name="Poorten T."/>
            <person name="Britton C."/>
            <person name="Davik J."/>
            <person name="Ashrafi H."/>
            <person name="Aiden E.L."/>
            <person name="Borodovsky M."/>
            <person name="Worthington M."/>
        </authorList>
    </citation>
    <scope>NUCLEOTIDE SEQUENCE [LARGE SCALE GENOMIC DNA]</scope>
    <source>
        <strain evidence="2">PI 553951</strain>
    </source>
</reference>
<accession>A0AAW1WV24</accession>
<dbReference type="EMBL" id="JBEDUW010000005">
    <property type="protein sequence ID" value="KAK9928614.1"/>
    <property type="molecule type" value="Genomic_DNA"/>
</dbReference>
<feature type="compositionally biased region" description="Polar residues" evidence="1">
    <location>
        <begin position="87"/>
        <end position="96"/>
    </location>
</feature>
<feature type="region of interest" description="Disordered" evidence="1">
    <location>
        <begin position="72"/>
        <end position="96"/>
    </location>
</feature>
<name>A0AAW1WV24_RUBAR</name>
<keyword evidence="3" id="KW-1185">Reference proteome</keyword>
<organism evidence="2 3">
    <name type="scientific">Rubus argutus</name>
    <name type="common">Southern blackberry</name>
    <dbReference type="NCBI Taxonomy" id="59490"/>
    <lineage>
        <taxon>Eukaryota</taxon>
        <taxon>Viridiplantae</taxon>
        <taxon>Streptophyta</taxon>
        <taxon>Embryophyta</taxon>
        <taxon>Tracheophyta</taxon>
        <taxon>Spermatophyta</taxon>
        <taxon>Magnoliopsida</taxon>
        <taxon>eudicotyledons</taxon>
        <taxon>Gunneridae</taxon>
        <taxon>Pentapetalae</taxon>
        <taxon>rosids</taxon>
        <taxon>fabids</taxon>
        <taxon>Rosales</taxon>
        <taxon>Rosaceae</taxon>
        <taxon>Rosoideae</taxon>
        <taxon>Rosoideae incertae sedis</taxon>
        <taxon>Rubus</taxon>
    </lineage>
</organism>
<evidence type="ECO:0000313" key="2">
    <source>
        <dbReference type="EMBL" id="KAK9928614.1"/>
    </source>
</evidence>
<gene>
    <name evidence="2" type="ORF">M0R45_025739</name>
</gene>
<evidence type="ECO:0000313" key="3">
    <source>
        <dbReference type="Proteomes" id="UP001457282"/>
    </source>
</evidence>
<proteinExistence type="predicted"/>
<dbReference type="AlphaFoldDB" id="A0AAW1WV24"/>
<evidence type="ECO:0000256" key="1">
    <source>
        <dbReference type="SAM" id="MobiDB-lite"/>
    </source>
</evidence>
<dbReference type="Proteomes" id="UP001457282">
    <property type="component" value="Unassembled WGS sequence"/>
</dbReference>
<comment type="caution">
    <text evidence="2">The sequence shown here is derived from an EMBL/GenBank/DDBJ whole genome shotgun (WGS) entry which is preliminary data.</text>
</comment>